<keyword evidence="1" id="KW-1133">Transmembrane helix</keyword>
<organism evidence="2 3">
    <name type="scientific">Steinernema carpocapsae</name>
    <name type="common">Entomopathogenic nematode</name>
    <dbReference type="NCBI Taxonomy" id="34508"/>
    <lineage>
        <taxon>Eukaryota</taxon>
        <taxon>Metazoa</taxon>
        <taxon>Ecdysozoa</taxon>
        <taxon>Nematoda</taxon>
        <taxon>Chromadorea</taxon>
        <taxon>Rhabditida</taxon>
        <taxon>Tylenchina</taxon>
        <taxon>Panagrolaimomorpha</taxon>
        <taxon>Strongyloidoidea</taxon>
        <taxon>Steinernematidae</taxon>
        <taxon>Steinernema</taxon>
    </lineage>
</organism>
<keyword evidence="1" id="KW-0812">Transmembrane</keyword>
<dbReference type="Proteomes" id="UP000298663">
    <property type="component" value="Unassembled WGS sequence"/>
</dbReference>
<reference evidence="2 3" key="1">
    <citation type="journal article" date="2015" name="Genome Biol.">
        <title>Comparative genomics of Steinernema reveals deeply conserved gene regulatory networks.</title>
        <authorList>
            <person name="Dillman A.R."/>
            <person name="Macchietto M."/>
            <person name="Porter C.F."/>
            <person name="Rogers A."/>
            <person name="Williams B."/>
            <person name="Antoshechkin I."/>
            <person name="Lee M.M."/>
            <person name="Goodwin Z."/>
            <person name="Lu X."/>
            <person name="Lewis E.E."/>
            <person name="Goodrich-Blair H."/>
            <person name="Stock S.P."/>
            <person name="Adams B.J."/>
            <person name="Sternberg P.W."/>
            <person name="Mortazavi A."/>
        </authorList>
    </citation>
    <scope>NUCLEOTIDE SEQUENCE [LARGE SCALE GENOMIC DNA]</scope>
    <source>
        <strain evidence="2 3">ALL</strain>
    </source>
</reference>
<dbReference type="EMBL" id="AZBU02000003">
    <property type="protein sequence ID" value="TKR86961.1"/>
    <property type="molecule type" value="Genomic_DNA"/>
</dbReference>
<evidence type="ECO:0000256" key="1">
    <source>
        <dbReference type="SAM" id="Phobius"/>
    </source>
</evidence>
<comment type="caution">
    <text evidence="2">The sequence shown here is derived from an EMBL/GenBank/DDBJ whole genome shotgun (WGS) entry which is preliminary data.</text>
</comment>
<keyword evidence="3" id="KW-1185">Reference proteome</keyword>
<evidence type="ECO:0000313" key="3">
    <source>
        <dbReference type="Proteomes" id="UP000298663"/>
    </source>
</evidence>
<evidence type="ECO:0000313" key="2">
    <source>
        <dbReference type="EMBL" id="TKR86961.1"/>
    </source>
</evidence>
<name>A0A4U5NUV7_STECR</name>
<keyword evidence="1" id="KW-0472">Membrane</keyword>
<accession>A0A4U5NUV7</accession>
<evidence type="ECO:0008006" key="4">
    <source>
        <dbReference type="Google" id="ProtNLM"/>
    </source>
</evidence>
<dbReference type="AlphaFoldDB" id="A0A4U5NUV7"/>
<dbReference type="OrthoDB" id="5919351at2759"/>
<sequence>MAQVVQYQGIQPPPENLPEVYQHGTIGNWIGSEQDGVNSSFIKCVYHAKDVTSSEKVTVLCEKLAGCCQSGCCPKDQFWMAGLFVLLAFVLLIFIVGACLMIICYQRSKSKQRRHDKEAYDNAGYGSQIGMYPPPPPSGYPAYTQHEMADRY</sequence>
<reference evidence="2 3" key="2">
    <citation type="journal article" date="2019" name="G3 (Bethesda)">
        <title>Hybrid Assembly of the Genome of the Entomopathogenic Nematode Steinernema carpocapsae Identifies the X-Chromosome.</title>
        <authorList>
            <person name="Serra L."/>
            <person name="Macchietto M."/>
            <person name="Macias-Munoz A."/>
            <person name="McGill C.J."/>
            <person name="Rodriguez I.M."/>
            <person name="Rodriguez B."/>
            <person name="Murad R."/>
            <person name="Mortazavi A."/>
        </authorList>
    </citation>
    <scope>NUCLEOTIDE SEQUENCE [LARGE SCALE GENOMIC DNA]</scope>
    <source>
        <strain evidence="2 3">ALL</strain>
    </source>
</reference>
<proteinExistence type="predicted"/>
<protein>
    <recommendedName>
        <fullName evidence="4">CX domain-containing protein</fullName>
    </recommendedName>
</protein>
<gene>
    <name evidence="2" type="ORF">L596_011452</name>
</gene>
<feature type="transmembrane region" description="Helical" evidence="1">
    <location>
        <begin position="78"/>
        <end position="105"/>
    </location>
</feature>